<gene>
    <name evidence="1" type="ORF">F9B16_42230</name>
</gene>
<name>A0A6L3VEW2_9ACTN</name>
<proteinExistence type="predicted"/>
<evidence type="ECO:0000313" key="2">
    <source>
        <dbReference type="Proteomes" id="UP000483004"/>
    </source>
</evidence>
<dbReference type="AlphaFoldDB" id="A0A6L3VEW2"/>
<evidence type="ECO:0000313" key="1">
    <source>
        <dbReference type="EMBL" id="KAB2364021.1"/>
    </source>
</evidence>
<dbReference type="RefSeq" id="WP_151545888.1">
    <property type="nucleotide sequence ID" value="NZ_WBMR01000229.1"/>
</dbReference>
<protein>
    <submittedName>
        <fullName evidence="1">Uncharacterized protein</fullName>
    </submittedName>
</protein>
<sequence>MRRGCCEPPVLYSWDVPEASAGGVSDDWATVARHVDAVLRGAPGGARGVVRRVRVSLIGRGAYIDLGAVAEASRLDGGVVWTAR</sequence>
<dbReference type="Proteomes" id="UP000483004">
    <property type="component" value="Unassembled WGS sequence"/>
</dbReference>
<dbReference type="EMBL" id="WBMR01000229">
    <property type="protein sequence ID" value="KAB2364021.1"/>
    <property type="molecule type" value="Genomic_DNA"/>
</dbReference>
<accession>A0A6L3VEW2</accession>
<comment type="caution">
    <text evidence="1">The sequence shown here is derived from an EMBL/GenBank/DDBJ whole genome shotgun (WGS) entry which is preliminary data.</text>
</comment>
<organism evidence="1 2">
    <name type="scientific">Actinomadura montaniterrae</name>
    <dbReference type="NCBI Taxonomy" id="1803903"/>
    <lineage>
        <taxon>Bacteria</taxon>
        <taxon>Bacillati</taxon>
        <taxon>Actinomycetota</taxon>
        <taxon>Actinomycetes</taxon>
        <taxon>Streptosporangiales</taxon>
        <taxon>Thermomonosporaceae</taxon>
        <taxon>Actinomadura</taxon>
    </lineage>
</organism>
<reference evidence="1 2" key="1">
    <citation type="submission" date="2019-09" db="EMBL/GenBank/DDBJ databases">
        <title>Actinomadura physcomitrii sp. nov., a novel actinomycete isolated from moss [Physcomitrium sphaericum (Ludw) Fuernr].</title>
        <authorList>
            <person name="Liu C."/>
            <person name="Zhuang X."/>
        </authorList>
    </citation>
    <scope>NUCLEOTIDE SEQUENCE [LARGE SCALE GENOMIC DNA]</scope>
    <source>
        <strain evidence="1 2">CYP1-1B</strain>
    </source>
</reference>
<keyword evidence="2" id="KW-1185">Reference proteome</keyword>